<dbReference type="GO" id="GO:0016301">
    <property type="term" value="F:kinase activity"/>
    <property type="evidence" value="ECO:0007669"/>
    <property type="project" value="UniProtKB-KW"/>
</dbReference>
<dbReference type="SUPFAM" id="SSF55781">
    <property type="entry name" value="GAF domain-like"/>
    <property type="match status" value="1"/>
</dbReference>
<dbReference type="Pfam" id="PF02518">
    <property type="entry name" value="HATPase_c"/>
    <property type="match status" value="1"/>
</dbReference>
<keyword evidence="3" id="KW-0902">Two-component regulatory system</keyword>
<evidence type="ECO:0000313" key="6">
    <source>
        <dbReference type="EMBL" id="MTH64479.1"/>
    </source>
</evidence>
<dbReference type="AlphaFoldDB" id="A0A6L6IX77"/>
<sequence length="440" mass="48356">MRGRAACPRVPFAETRKGPCGCLALTWALWQRHDTAGEGGHVQVTVDDIDPGPLLPHLFRISRALAGRLDFLSAIQSVAQEIERFLPYDHLDLCLLRHDGNVSAAYETGIETAWGRHGTGDVRNSPIREILLGHLPNMLTEDATRDPRFAFAEAFNGPIHDHGLRARVHVPLVVADGVIGGLSISSHRAGVYGPRDVAAAQYVADLISPYVFALREAERSRHAAIVETEARAREEGLRLGARDLTQALEQERQRIGMDLHDQTLADLSRLMRDLTRPDAPATPEVMARLDGCVSDLRRIIDTAVPSILEMFGFAHAVRVHLERATRDGTRIAVHDDSDGAPDRLDPVARIALYRIVQEAINNAGRHARAARIDVRIAQTPRLRVTVADDGCGLPDDIRRSRKRGGLSHMRTRAQLIGARLSVRSGRTGTSVSVSLPKEQP</sequence>
<reference evidence="6 7" key="1">
    <citation type="submission" date="2019-11" db="EMBL/GenBank/DDBJ databases">
        <authorList>
            <person name="Dong K."/>
        </authorList>
    </citation>
    <scope>NUCLEOTIDE SEQUENCE [LARGE SCALE GENOMIC DNA]</scope>
    <source>
        <strain evidence="6 7">DK608</strain>
    </source>
</reference>
<dbReference type="Proteomes" id="UP000478740">
    <property type="component" value="Unassembled WGS sequence"/>
</dbReference>
<dbReference type="InterPro" id="IPR050482">
    <property type="entry name" value="Sensor_HK_TwoCompSys"/>
</dbReference>
<dbReference type="InterPro" id="IPR029016">
    <property type="entry name" value="GAF-like_dom_sf"/>
</dbReference>
<dbReference type="InterPro" id="IPR036890">
    <property type="entry name" value="HATPase_C_sf"/>
</dbReference>
<evidence type="ECO:0000256" key="2">
    <source>
        <dbReference type="ARBA" id="ARBA00022777"/>
    </source>
</evidence>
<evidence type="ECO:0000259" key="5">
    <source>
        <dbReference type="SMART" id="SM00387"/>
    </source>
</evidence>
<evidence type="ECO:0000256" key="1">
    <source>
        <dbReference type="ARBA" id="ARBA00022679"/>
    </source>
</evidence>
<proteinExistence type="predicted"/>
<dbReference type="InterPro" id="IPR003018">
    <property type="entry name" value="GAF"/>
</dbReference>
<dbReference type="Pfam" id="PF01590">
    <property type="entry name" value="GAF"/>
    <property type="match status" value="1"/>
</dbReference>
<keyword evidence="7" id="KW-1185">Reference proteome</keyword>
<feature type="domain" description="Histidine kinase/HSP90-like ATPase" evidence="5">
    <location>
        <begin position="347"/>
        <end position="439"/>
    </location>
</feature>
<gene>
    <name evidence="6" type="ORF">GL284_09355</name>
</gene>
<dbReference type="EMBL" id="WMII01000007">
    <property type="protein sequence ID" value="MTH64479.1"/>
    <property type="molecule type" value="Genomic_DNA"/>
</dbReference>
<dbReference type="SUPFAM" id="SSF55874">
    <property type="entry name" value="ATPase domain of HSP90 chaperone/DNA topoisomerase II/histidine kinase"/>
    <property type="match status" value="1"/>
</dbReference>
<dbReference type="InterPro" id="IPR003594">
    <property type="entry name" value="HATPase_dom"/>
</dbReference>
<feature type="domain" description="GAF" evidence="4">
    <location>
        <begin position="70"/>
        <end position="221"/>
    </location>
</feature>
<dbReference type="CDD" id="cd16917">
    <property type="entry name" value="HATPase_UhpB-NarQ-NarX-like"/>
    <property type="match status" value="1"/>
</dbReference>
<evidence type="ECO:0000259" key="4">
    <source>
        <dbReference type="SMART" id="SM00065"/>
    </source>
</evidence>
<evidence type="ECO:0000313" key="7">
    <source>
        <dbReference type="Proteomes" id="UP000478740"/>
    </source>
</evidence>
<organism evidence="6 7">
    <name type="scientific">Paracoccus shanxieyensis</name>
    <dbReference type="NCBI Taxonomy" id="2675752"/>
    <lineage>
        <taxon>Bacteria</taxon>
        <taxon>Pseudomonadati</taxon>
        <taxon>Pseudomonadota</taxon>
        <taxon>Alphaproteobacteria</taxon>
        <taxon>Rhodobacterales</taxon>
        <taxon>Paracoccaceae</taxon>
        <taxon>Paracoccus</taxon>
    </lineage>
</organism>
<protein>
    <submittedName>
        <fullName evidence="6">Sensor histidine kinase</fullName>
    </submittedName>
</protein>
<dbReference type="GO" id="GO:0000160">
    <property type="term" value="P:phosphorelay signal transduction system"/>
    <property type="evidence" value="ECO:0007669"/>
    <property type="project" value="UniProtKB-KW"/>
</dbReference>
<dbReference type="SMART" id="SM00387">
    <property type="entry name" value="HATPase_c"/>
    <property type="match status" value="1"/>
</dbReference>
<keyword evidence="1" id="KW-0808">Transferase</keyword>
<dbReference type="Gene3D" id="3.30.565.10">
    <property type="entry name" value="Histidine kinase-like ATPase, C-terminal domain"/>
    <property type="match status" value="1"/>
</dbReference>
<evidence type="ECO:0000256" key="3">
    <source>
        <dbReference type="ARBA" id="ARBA00023012"/>
    </source>
</evidence>
<name>A0A6L6IX77_9RHOB</name>
<keyword evidence="2 6" id="KW-0418">Kinase</keyword>
<dbReference type="SMART" id="SM00065">
    <property type="entry name" value="GAF"/>
    <property type="match status" value="1"/>
</dbReference>
<comment type="caution">
    <text evidence="6">The sequence shown here is derived from an EMBL/GenBank/DDBJ whole genome shotgun (WGS) entry which is preliminary data.</text>
</comment>
<dbReference type="PANTHER" id="PTHR24421">
    <property type="entry name" value="NITRATE/NITRITE SENSOR PROTEIN NARX-RELATED"/>
    <property type="match status" value="1"/>
</dbReference>
<dbReference type="Gene3D" id="3.30.450.40">
    <property type="match status" value="1"/>
</dbReference>
<accession>A0A6L6IX77</accession>